<evidence type="ECO:0000256" key="3">
    <source>
        <dbReference type="ARBA" id="ARBA00022448"/>
    </source>
</evidence>
<comment type="similarity">
    <text evidence="2">Belongs to the major facilitator superfamily.</text>
</comment>
<dbReference type="PANTHER" id="PTHR23501">
    <property type="entry name" value="MAJOR FACILITATOR SUPERFAMILY"/>
    <property type="match status" value="1"/>
</dbReference>
<evidence type="ECO:0000256" key="2">
    <source>
        <dbReference type="ARBA" id="ARBA00008335"/>
    </source>
</evidence>
<comment type="subcellular location">
    <subcellularLocation>
        <location evidence="1">Membrane</location>
        <topology evidence="1">Multi-pass membrane protein</topology>
    </subcellularLocation>
</comment>
<feature type="transmembrane region" description="Helical" evidence="8">
    <location>
        <begin position="306"/>
        <end position="324"/>
    </location>
</feature>
<dbReference type="RefSeq" id="XP_070894812.1">
    <property type="nucleotide sequence ID" value="XM_071046808.1"/>
</dbReference>
<accession>A0ABR4JPI4</accession>
<keyword evidence="7" id="KW-0325">Glycoprotein</keyword>
<name>A0ABR4JPI4_9EURO</name>
<dbReference type="Pfam" id="PF07690">
    <property type="entry name" value="MFS_1"/>
    <property type="match status" value="1"/>
</dbReference>
<keyword evidence="4 8" id="KW-0812">Transmembrane</keyword>
<evidence type="ECO:0000313" key="9">
    <source>
        <dbReference type="EMBL" id="KAL2841944.1"/>
    </source>
</evidence>
<feature type="transmembrane region" description="Helical" evidence="8">
    <location>
        <begin position="450"/>
        <end position="468"/>
    </location>
</feature>
<evidence type="ECO:0000313" key="10">
    <source>
        <dbReference type="Proteomes" id="UP001610444"/>
    </source>
</evidence>
<feature type="transmembrane region" description="Helical" evidence="8">
    <location>
        <begin position="330"/>
        <end position="355"/>
    </location>
</feature>
<feature type="transmembrane region" description="Helical" evidence="8">
    <location>
        <begin position="195"/>
        <end position="217"/>
    </location>
</feature>
<proteinExistence type="inferred from homology"/>
<evidence type="ECO:0000256" key="1">
    <source>
        <dbReference type="ARBA" id="ARBA00004141"/>
    </source>
</evidence>
<keyword evidence="6 8" id="KW-0472">Membrane</keyword>
<sequence length="520" mass="56325">MTRVSAWMYLFYGTEIIQSKFDEAKDGSFEVLAPDKRYVFVSSSKHLCELDTAPDTVLSLQAASKQMLQPQYTMHSFNWFDRRGTEGVGFVRALRTLLTNNIPQILPNLSILITSSLTDMLAEHPIVDGSRHSPVYHVIQKLVVLSNAVSFFGEDLAQNEAFMASALQYIEETILCAEILKLMPRVLTPDVSSGIFGNSVASCQNMYVLGVVGWIIFHIQQTFTRTRSVAPRLFTNRTSVTAFFLTLVSSFIVQAQLYFLPIYFQAVKGTTVLSSGTSFLPFAIGTLTFAVLGGSLLSIFGEYIPIHAGSFALSALACGLFTLLDADTSTAVWTVLQLLATAGAGLIMPALLPAIMAALPESDVAASTAAYSFMRTFGYVWGVTIASVIFNAVIDDNTHRISDPGLRSEVSGAGAYAFASRAHGVIEDAGGREQAGWDEVADVYTRALDVVWWVSLGVSVVGMVAVVFERRLELRKELETEYGIEGASGSAVVKSKSGAEANVSTGEVRVEVEGGKIEGR</sequence>
<keyword evidence="5 8" id="KW-1133">Transmembrane helix</keyword>
<comment type="caution">
    <text evidence="9">The sequence shown here is derived from an EMBL/GenBank/DDBJ whole genome shotgun (WGS) entry which is preliminary data.</text>
</comment>
<dbReference type="InterPro" id="IPR036259">
    <property type="entry name" value="MFS_trans_sf"/>
</dbReference>
<evidence type="ECO:0000256" key="7">
    <source>
        <dbReference type="ARBA" id="ARBA00023180"/>
    </source>
</evidence>
<evidence type="ECO:0000256" key="4">
    <source>
        <dbReference type="ARBA" id="ARBA00022692"/>
    </source>
</evidence>
<feature type="transmembrane region" description="Helical" evidence="8">
    <location>
        <begin position="376"/>
        <end position="394"/>
    </location>
</feature>
<dbReference type="GeneID" id="98161972"/>
<evidence type="ECO:0000256" key="6">
    <source>
        <dbReference type="ARBA" id="ARBA00023136"/>
    </source>
</evidence>
<dbReference type="EMBL" id="JBFXLR010000054">
    <property type="protein sequence ID" value="KAL2841944.1"/>
    <property type="molecule type" value="Genomic_DNA"/>
</dbReference>
<keyword evidence="3" id="KW-0813">Transport</keyword>
<gene>
    <name evidence="9" type="ORF">BJX68DRAFT_270886</name>
</gene>
<evidence type="ECO:0000256" key="8">
    <source>
        <dbReference type="SAM" id="Phobius"/>
    </source>
</evidence>
<dbReference type="PANTHER" id="PTHR23501:SF187">
    <property type="entry name" value="MAJOR FACILITATOR SUPERFAMILY (MFS) PROFILE DOMAIN-CONTAINING PROTEIN"/>
    <property type="match status" value="1"/>
</dbReference>
<evidence type="ECO:0000256" key="5">
    <source>
        <dbReference type="ARBA" id="ARBA00022989"/>
    </source>
</evidence>
<keyword evidence="10" id="KW-1185">Reference proteome</keyword>
<reference evidence="9 10" key="1">
    <citation type="submission" date="2024-07" db="EMBL/GenBank/DDBJ databases">
        <title>Section-level genome sequencing and comparative genomics of Aspergillus sections Usti and Cavernicolus.</title>
        <authorList>
            <consortium name="Lawrence Berkeley National Laboratory"/>
            <person name="Nybo J.L."/>
            <person name="Vesth T.C."/>
            <person name="Theobald S."/>
            <person name="Frisvad J.C."/>
            <person name="Larsen T.O."/>
            <person name="Kjaerboelling I."/>
            <person name="Rothschild-Mancinelli K."/>
            <person name="Lyhne E.K."/>
            <person name="Kogle M.E."/>
            <person name="Barry K."/>
            <person name="Clum A."/>
            <person name="Na H."/>
            <person name="Ledsgaard L."/>
            <person name="Lin J."/>
            <person name="Lipzen A."/>
            <person name="Kuo A."/>
            <person name="Riley R."/>
            <person name="Mondo S."/>
            <person name="LaButti K."/>
            <person name="Haridas S."/>
            <person name="Pangalinan J."/>
            <person name="Salamov A.A."/>
            <person name="Simmons B.A."/>
            <person name="Magnuson J.K."/>
            <person name="Chen J."/>
            <person name="Drula E."/>
            <person name="Henrissat B."/>
            <person name="Wiebenga A."/>
            <person name="Lubbers R.J."/>
            <person name="Gomes A.C."/>
            <person name="Macurrencykelacurrency M.R."/>
            <person name="Stajich J."/>
            <person name="Grigoriev I.V."/>
            <person name="Mortensen U.H."/>
            <person name="De vries R.P."/>
            <person name="Baker S.E."/>
            <person name="Andersen M.R."/>
        </authorList>
    </citation>
    <scope>NUCLEOTIDE SEQUENCE [LARGE SCALE GENOMIC DNA]</scope>
    <source>
        <strain evidence="9 10">CBS 756.74</strain>
    </source>
</reference>
<protein>
    <submittedName>
        <fullName evidence="9">Major facilitator superfamily domain-containing protein</fullName>
    </submittedName>
</protein>
<dbReference type="Gene3D" id="1.20.1250.20">
    <property type="entry name" value="MFS general substrate transporter like domains"/>
    <property type="match status" value="1"/>
</dbReference>
<dbReference type="Proteomes" id="UP001610444">
    <property type="component" value="Unassembled WGS sequence"/>
</dbReference>
<organism evidence="9 10">
    <name type="scientific">Aspergillus pseudodeflectus</name>
    <dbReference type="NCBI Taxonomy" id="176178"/>
    <lineage>
        <taxon>Eukaryota</taxon>
        <taxon>Fungi</taxon>
        <taxon>Dikarya</taxon>
        <taxon>Ascomycota</taxon>
        <taxon>Pezizomycotina</taxon>
        <taxon>Eurotiomycetes</taxon>
        <taxon>Eurotiomycetidae</taxon>
        <taxon>Eurotiales</taxon>
        <taxon>Aspergillaceae</taxon>
        <taxon>Aspergillus</taxon>
        <taxon>Aspergillus subgen. Nidulantes</taxon>
    </lineage>
</organism>
<dbReference type="SUPFAM" id="SSF103473">
    <property type="entry name" value="MFS general substrate transporter"/>
    <property type="match status" value="1"/>
</dbReference>
<feature type="transmembrane region" description="Helical" evidence="8">
    <location>
        <begin position="238"/>
        <end position="259"/>
    </location>
</feature>
<feature type="transmembrane region" description="Helical" evidence="8">
    <location>
        <begin position="279"/>
        <end position="299"/>
    </location>
</feature>
<dbReference type="InterPro" id="IPR011701">
    <property type="entry name" value="MFS"/>
</dbReference>